<dbReference type="RefSeq" id="XP_028547095.1">
    <property type="nucleotide sequence ID" value="XM_028691294.1"/>
</dbReference>
<reference evidence="3" key="1">
    <citation type="submission" date="2017-04" db="EMBL/GenBank/DDBJ databases">
        <title>Plasmodium gonderi genome.</title>
        <authorList>
            <person name="Arisue N."/>
            <person name="Honma H."/>
            <person name="Kawai S."/>
            <person name="Tougan T."/>
            <person name="Tanabe K."/>
            <person name="Horii T."/>
        </authorList>
    </citation>
    <scope>NUCLEOTIDE SEQUENCE [LARGE SCALE GENOMIC DNA]</scope>
    <source>
        <strain evidence="3">ATCC 30045</strain>
    </source>
</reference>
<accession>A0A1Y1JPG7</accession>
<proteinExistence type="predicted"/>
<evidence type="ECO:0000256" key="1">
    <source>
        <dbReference type="SAM" id="Phobius"/>
    </source>
</evidence>
<keyword evidence="1" id="KW-0472">Membrane</keyword>
<keyword evidence="1" id="KW-1133">Transmembrane helix</keyword>
<dbReference type="Proteomes" id="UP000195521">
    <property type="component" value="Unassembled WGS sequence"/>
</dbReference>
<dbReference type="AlphaFoldDB" id="A0A1Y1JPG7"/>
<keyword evidence="3" id="KW-1185">Reference proteome</keyword>
<evidence type="ECO:0000313" key="2">
    <source>
        <dbReference type="EMBL" id="GAW84506.1"/>
    </source>
</evidence>
<dbReference type="OMA" id="DEMYREC"/>
<evidence type="ECO:0000313" key="3">
    <source>
        <dbReference type="Proteomes" id="UP000195521"/>
    </source>
</evidence>
<organism evidence="2 3">
    <name type="scientific">Plasmodium gonderi</name>
    <dbReference type="NCBI Taxonomy" id="77519"/>
    <lineage>
        <taxon>Eukaryota</taxon>
        <taxon>Sar</taxon>
        <taxon>Alveolata</taxon>
        <taxon>Apicomplexa</taxon>
        <taxon>Aconoidasida</taxon>
        <taxon>Haemosporida</taxon>
        <taxon>Plasmodiidae</taxon>
        <taxon>Plasmodium</taxon>
        <taxon>Plasmodium (Plasmodium)</taxon>
    </lineage>
</organism>
<dbReference type="GeneID" id="39745314"/>
<protein>
    <submittedName>
        <fullName evidence="2">Variable surface protein</fullName>
    </submittedName>
</protein>
<dbReference type="Pfam" id="PF05795">
    <property type="entry name" value="Plasmodium_Vir"/>
    <property type="match status" value="1"/>
</dbReference>
<keyword evidence="1" id="KW-0812">Transmembrane</keyword>
<feature type="transmembrane region" description="Helical" evidence="1">
    <location>
        <begin position="243"/>
        <end position="264"/>
    </location>
</feature>
<gene>
    <name evidence="2" type="ORF">PGO_003345</name>
</gene>
<name>A0A1Y1JPG7_PLAGO</name>
<dbReference type="EMBL" id="BDQF01000375">
    <property type="protein sequence ID" value="GAW84506.1"/>
    <property type="molecule type" value="Genomic_DNA"/>
</dbReference>
<dbReference type="InterPro" id="IPR008780">
    <property type="entry name" value="Plasmodium_Vir"/>
</dbReference>
<dbReference type="OrthoDB" id="383226at2759"/>
<sequence length="317" mass="37748">MSIIYKENYLLSLPSIINYRKLDEGINYCLHDEETKIREKLKIFKSIDGILQKLLDILCYMPYFSTISNSTEEYCNFFYYWFGNMIANIKHEEEFNKIINIFYDGLTIVGASNKCVNHFISNSIDDFKKLKSVYDYSINYSSIKQKLTDKKISCSQELKELVKDAEYIYDEMYRECITGNKKNYCNSFKKIFPNYPNGNKLHPLKCDLSKAIPSSRSMEYSPSIIKIRELSPYDDIRNKSREYLFRVFLPMMVISLISPVLYQFTPVKTWMHKLFREGRSLMGKIKDIWIPGLRQNFYESEKLNSYRNYFNLSYSFE</sequence>
<comment type="caution">
    <text evidence="2">The sequence shown here is derived from an EMBL/GenBank/DDBJ whole genome shotgun (WGS) entry which is preliminary data.</text>
</comment>